<dbReference type="Proteomes" id="UP001066276">
    <property type="component" value="Chromosome 3_1"/>
</dbReference>
<keyword evidence="8" id="KW-1185">Reference proteome</keyword>
<evidence type="ECO:0000313" key="8">
    <source>
        <dbReference type="Proteomes" id="UP001066276"/>
    </source>
</evidence>
<comment type="caution">
    <text evidence="7">The sequence shown here is derived from an EMBL/GenBank/DDBJ whole genome shotgun (WGS) entry which is preliminary data.</text>
</comment>
<gene>
    <name evidence="7" type="ORF">NDU88_002632</name>
</gene>
<comment type="subunit">
    <text evidence="3">Interacts with FLNA and FLNB.</text>
</comment>
<dbReference type="PANTHER" id="PTHR31848">
    <property type="match status" value="1"/>
</dbReference>
<dbReference type="PANTHER" id="PTHR31848:SF2">
    <property type="entry name" value="REFILIN-B"/>
    <property type="match status" value="1"/>
</dbReference>
<keyword evidence="4" id="KW-0963">Cytoplasm</keyword>
<dbReference type="GO" id="GO:0032432">
    <property type="term" value="C:actin filament bundle"/>
    <property type="evidence" value="ECO:0007669"/>
    <property type="project" value="TreeGrafter"/>
</dbReference>
<comment type="similarity">
    <text evidence="2">Belongs to the Refilin family.</text>
</comment>
<dbReference type="InterPro" id="IPR028215">
    <property type="entry name" value="Refilin"/>
</dbReference>
<feature type="compositionally biased region" description="Basic and acidic residues" evidence="6">
    <location>
        <begin position="56"/>
        <end position="66"/>
    </location>
</feature>
<evidence type="ECO:0000256" key="4">
    <source>
        <dbReference type="ARBA" id="ARBA00022490"/>
    </source>
</evidence>
<evidence type="ECO:0008006" key="9">
    <source>
        <dbReference type="Google" id="ProtNLM"/>
    </source>
</evidence>
<dbReference type="AlphaFoldDB" id="A0AAV7UAA8"/>
<proteinExistence type="inferred from homology"/>
<name>A0AAV7UAA8_PLEWA</name>
<evidence type="ECO:0000256" key="5">
    <source>
        <dbReference type="ARBA" id="ARBA00023212"/>
    </source>
</evidence>
<dbReference type="GO" id="GO:0061572">
    <property type="term" value="P:actin filament bundle organization"/>
    <property type="evidence" value="ECO:0007669"/>
    <property type="project" value="InterPro"/>
</dbReference>
<dbReference type="GO" id="GO:0048705">
    <property type="term" value="P:skeletal system morphogenesis"/>
    <property type="evidence" value="ECO:0007669"/>
    <property type="project" value="TreeGrafter"/>
</dbReference>
<dbReference type="GO" id="GO:0061182">
    <property type="term" value="P:negative regulation of chondrocyte development"/>
    <property type="evidence" value="ECO:0007669"/>
    <property type="project" value="TreeGrafter"/>
</dbReference>
<accession>A0AAV7UAA8</accession>
<evidence type="ECO:0000256" key="3">
    <source>
        <dbReference type="ARBA" id="ARBA00011189"/>
    </source>
</evidence>
<dbReference type="GO" id="GO:0031005">
    <property type="term" value="F:filamin binding"/>
    <property type="evidence" value="ECO:0007669"/>
    <property type="project" value="InterPro"/>
</dbReference>
<reference evidence="7" key="1">
    <citation type="journal article" date="2022" name="bioRxiv">
        <title>Sequencing and chromosome-scale assembly of the giantPleurodeles waltlgenome.</title>
        <authorList>
            <person name="Brown T."/>
            <person name="Elewa A."/>
            <person name="Iarovenko S."/>
            <person name="Subramanian E."/>
            <person name="Araus A.J."/>
            <person name="Petzold A."/>
            <person name="Susuki M."/>
            <person name="Suzuki K.-i.T."/>
            <person name="Hayashi T."/>
            <person name="Toyoda A."/>
            <person name="Oliveira C."/>
            <person name="Osipova E."/>
            <person name="Leigh N.D."/>
            <person name="Simon A."/>
            <person name="Yun M.H."/>
        </authorList>
    </citation>
    <scope>NUCLEOTIDE SEQUENCE</scope>
    <source>
        <strain evidence="7">20211129_DDA</strain>
        <tissue evidence="7">Liver</tissue>
    </source>
</reference>
<organism evidence="7 8">
    <name type="scientific">Pleurodeles waltl</name>
    <name type="common">Iberian ribbed newt</name>
    <dbReference type="NCBI Taxonomy" id="8319"/>
    <lineage>
        <taxon>Eukaryota</taxon>
        <taxon>Metazoa</taxon>
        <taxon>Chordata</taxon>
        <taxon>Craniata</taxon>
        <taxon>Vertebrata</taxon>
        <taxon>Euteleostomi</taxon>
        <taxon>Amphibia</taxon>
        <taxon>Batrachia</taxon>
        <taxon>Caudata</taxon>
        <taxon>Salamandroidea</taxon>
        <taxon>Salamandridae</taxon>
        <taxon>Pleurodelinae</taxon>
        <taxon>Pleurodeles</taxon>
    </lineage>
</organism>
<evidence type="ECO:0000256" key="6">
    <source>
        <dbReference type="SAM" id="MobiDB-lite"/>
    </source>
</evidence>
<sequence length="221" mass="24299">MVGRLNLQDVPDPLDMKKRGERVLDSPDSGLPPSPSPSNWHLSGGNGDKGPPNGHQEAESPPRLEKVSAGPGAQGSSSLPPTPLSASFPARLCPLSFGEGVEFDPLPPKEVRYTSSVKYDSEKHYIDNVLLPVGLGVSACSQTVFCVPDCTWRSYRAEVHFEPQNKPQRYLSTTIVYPKHTTTVYTTTLDYNCRKSMRRFLSSVELENAECLSNDSFLEES</sequence>
<feature type="compositionally biased region" description="Basic and acidic residues" evidence="6">
    <location>
        <begin position="14"/>
        <end position="25"/>
    </location>
</feature>
<dbReference type="EMBL" id="JANPWB010000005">
    <property type="protein sequence ID" value="KAJ1185845.1"/>
    <property type="molecule type" value="Genomic_DNA"/>
</dbReference>
<evidence type="ECO:0000313" key="7">
    <source>
        <dbReference type="EMBL" id="KAJ1185845.1"/>
    </source>
</evidence>
<comment type="subcellular location">
    <subcellularLocation>
        <location evidence="1">Cytoplasm</location>
        <location evidence="1">Cytoskeleton</location>
    </subcellularLocation>
</comment>
<keyword evidence="5" id="KW-0206">Cytoskeleton</keyword>
<feature type="region of interest" description="Disordered" evidence="6">
    <location>
        <begin position="1"/>
        <end position="83"/>
    </location>
</feature>
<evidence type="ECO:0000256" key="1">
    <source>
        <dbReference type="ARBA" id="ARBA00004245"/>
    </source>
</evidence>
<evidence type="ECO:0000256" key="2">
    <source>
        <dbReference type="ARBA" id="ARBA00009886"/>
    </source>
</evidence>
<dbReference type="GO" id="GO:1900158">
    <property type="term" value="P:negative regulation of bone mineralization involved in bone maturation"/>
    <property type="evidence" value="ECO:0007669"/>
    <property type="project" value="TreeGrafter"/>
</dbReference>
<protein>
    <recommendedName>
        <fullName evidence="9">Refilin B</fullName>
    </recommendedName>
</protein>
<dbReference type="Pfam" id="PF15068">
    <property type="entry name" value="FAM101"/>
    <property type="match status" value="1"/>
</dbReference>